<gene>
    <name evidence="4" type="ORF">IAR55_004544</name>
</gene>
<dbReference type="PANTHER" id="PTHR42748:SF7">
    <property type="entry name" value="NMRA LIKE REDOX SENSOR 1-RELATED"/>
    <property type="match status" value="1"/>
</dbReference>
<dbReference type="Proteomes" id="UP001388673">
    <property type="component" value="Unassembled WGS sequence"/>
</dbReference>
<evidence type="ECO:0000313" key="4">
    <source>
        <dbReference type="EMBL" id="KAK8850625.1"/>
    </source>
</evidence>
<dbReference type="EMBL" id="JBCAWK010000008">
    <property type="protein sequence ID" value="KAK8850625.1"/>
    <property type="molecule type" value="Genomic_DNA"/>
</dbReference>
<dbReference type="GeneID" id="92181802"/>
<dbReference type="InterPro" id="IPR008030">
    <property type="entry name" value="NmrA-like"/>
</dbReference>
<sequence length="207" mass="22771">MSKTIVVLGSTGNQGSSLVKVAPSSIFASSKEWSTSSTPAWISPALTTPPFQADYLKAQPIRYTIINPTMFMDNFWSPPMIDCVTTVWGPKKRKLIATSDIGMVSAAAFIHPEDWVGKELDLAADDLSPKEIVEAFNDIKNRDITAEKAPQLPPHLLHMLKVSLSTCTALMSQVQDGHEFAADVADCRRLFPGLKDLRTWLATEYFG</sequence>
<dbReference type="Pfam" id="PF05368">
    <property type="entry name" value="NmrA"/>
    <property type="match status" value="1"/>
</dbReference>
<comment type="caution">
    <text evidence="4">The sequence shown here is derived from an EMBL/GenBank/DDBJ whole genome shotgun (WGS) entry which is preliminary data.</text>
</comment>
<keyword evidence="5" id="KW-1185">Reference proteome</keyword>
<dbReference type="AlphaFoldDB" id="A0AAW0Z0T8"/>
<reference evidence="4 5" key="1">
    <citation type="journal article" date="2024" name="bioRxiv">
        <title>Comparative genomics of Cryptococcus and Kwoniella reveals pathogenesis evolution and contrasting karyotype dynamics via intercentromeric recombination or chromosome fusion.</title>
        <authorList>
            <person name="Coelho M.A."/>
            <person name="David-Palma M."/>
            <person name="Shea T."/>
            <person name="Bowers K."/>
            <person name="McGinley-Smith S."/>
            <person name="Mohammad A.W."/>
            <person name="Gnirke A."/>
            <person name="Yurkov A.M."/>
            <person name="Nowrousian M."/>
            <person name="Sun S."/>
            <person name="Cuomo C.A."/>
            <person name="Heitman J."/>
        </authorList>
    </citation>
    <scope>NUCLEOTIDE SEQUENCE [LARGE SCALE GENOMIC DNA]</scope>
    <source>
        <strain evidence="4 5">CBS 13917</strain>
    </source>
</reference>
<feature type="domain" description="NmrA-like" evidence="3">
    <location>
        <begin position="54"/>
        <end position="150"/>
    </location>
</feature>
<comment type="similarity">
    <text evidence="1">Belongs to the NmrA-type oxidoreductase family.</text>
</comment>
<accession>A0AAW0Z0T8</accession>
<keyword evidence="2" id="KW-0521">NADP</keyword>
<evidence type="ECO:0000256" key="2">
    <source>
        <dbReference type="ARBA" id="ARBA00022857"/>
    </source>
</evidence>
<evidence type="ECO:0000313" key="5">
    <source>
        <dbReference type="Proteomes" id="UP001388673"/>
    </source>
</evidence>
<dbReference type="InterPro" id="IPR051164">
    <property type="entry name" value="NmrA-like_oxidored"/>
</dbReference>
<dbReference type="RefSeq" id="XP_066802056.1">
    <property type="nucleotide sequence ID" value="XM_066947642.1"/>
</dbReference>
<evidence type="ECO:0000256" key="1">
    <source>
        <dbReference type="ARBA" id="ARBA00006328"/>
    </source>
</evidence>
<organism evidence="4 5">
    <name type="scientific">Kwoniella newhampshirensis</name>
    <dbReference type="NCBI Taxonomy" id="1651941"/>
    <lineage>
        <taxon>Eukaryota</taxon>
        <taxon>Fungi</taxon>
        <taxon>Dikarya</taxon>
        <taxon>Basidiomycota</taxon>
        <taxon>Agaricomycotina</taxon>
        <taxon>Tremellomycetes</taxon>
        <taxon>Tremellales</taxon>
        <taxon>Cryptococcaceae</taxon>
        <taxon>Kwoniella</taxon>
    </lineage>
</organism>
<dbReference type="InterPro" id="IPR036291">
    <property type="entry name" value="NAD(P)-bd_dom_sf"/>
</dbReference>
<dbReference type="SUPFAM" id="SSF51735">
    <property type="entry name" value="NAD(P)-binding Rossmann-fold domains"/>
    <property type="match status" value="1"/>
</dbReference>
<dbReference type="KEGG" id="kne:92181802"/>
<evidence type="ECO:0000259" key="3">
    <source>
        <dbReference type="Pfam" id="PF05368"/>
    </source>
</evidence>
<dbReference type="Gene3D" id="3.40.50.720">
    <property type="entry name" value="NAD(P)-binding Rossmann-like Domain"/>
    <property type="match status" value="1"/>
</dbReference>
<proteinExistence type="inferred from homology"/>
<protein>
    <recommendedName>
        <fullName evidence="3">NmrA-like domain-containing protein</fullName>
    </recommendedName>
</protein>
<name>A0AAW0Z0T8_9TREE</name>
<dbReference type="PANTHER" id="PTHR42748">
    <property type="entry name" value="NITROGEN METABOLITE REPRESSION PROTEIN NMRA FAMILY MEMBER"/>
    <property type="match status" value="1"/>
</dbReference>